<dbReference type="GO" id="GO:0009063">
    <property type="term" value="P:amino acid catabolic process"/>
    <property type="evidence" value="ECO:0007669"/>
    <property type="project" value="InterPro"/>
</dbReference>
<evidence type="ECO:0000259" key="4">
    <source>
        <dbReference type="SMART" id="SM00922"/>
    </source>
</evidence>
<comment type="similarity">
    <text evidence="1">Belongs to the mandelate racemase/muconate lactonizing enzyme family.</text>
</comment>
<reference evidence="5 6" key="1">
    <citation type="submission" date="2018-06" db="EMBL/GenBank/DDBJ databases">
        <title>Genomic Encyclopedia of Type Strains, Phase IV (KMG-IV): sequencing the most valuable type-strain genomes for metagenomic binning, comparative biology and taxonomic classification.</title>
        <authorList>
            <person name="Goeker M."/>
        </authorList>
    </citation>
    <scope>NUCLEOTIDE SEQUENCE [LARGE SCALE GENOMIC DNA]</scope>
    <source>
        <strain evidence="5 6">DSM 18048</strain>
    </source>
</reference>
<sequence>MTTIKRVEALPYRLPLKGALQWGAHSRLDAAEHVLIRVHVAGGALGQSEAPPRPTIYGETVASIRGIVDHLTERLVGLDVRDEAGLARVLGSVANNHAARGALDMALWDARAAVNGTTLFDALLGPQRRVRASFILGIASKADMLNEAKRVVAAGVRVLKVKVGRDHARDLQVISALAHEFEGHGVDLYADSNETLTPEGARAALRAMRDAGLLYVEEPLPVRALRARATLKAEGILPIVADDSCFTLPDLERELDFDTFDILNVKTARTGFTSSLEMLEIARARGKGVMIGSQASTTLGTIHAALVASHAEVDHPSELSFFLKLEEDVTTALPTLHDGELWLDELRNVTVDETKLRRALVAEA</sequence>
<evidence type="ECO:0000256" key="3">
    <source>
        <dbReference type="ARBA" id="ARBA00023235"/>
    </source>
</evidence>
<dbReference type="InterPro" id="IPR029065">
    <property type="entry name" value="Enolase_C-like"/>
</dbReference>
<dbReference type="GO" id="GO:0016854">
    <property type="term" value="F:racemase and epimerase activity"/>
    <property type="evidence" value="ECO:0007669"/>
    <property type="project" value="UniProtKB-ARBA"/>
</dbReference>
<dbReference type="AlphaFoldDB" id="A0A318S567"/>
<organism evidence="5 6">
    <name type="scientific">Deinococcus yavapaiensis KR-236</name>
    <dbReference type="NCBI Taxonomy" id="694435"/>
    <lineage>
        <taxon>Bacteria</taxon>
        <taxon>Thermotogati</taxon>
        <taxon>Deinococcota</taxon>
        <taxon>Deinococci</taxon>
        <taxon>Deinococcales</taxon>
        <taxon>Deinococcaceae</taxon>
        <taxon>Deinococcus</taxon>
    </lineage>
</organism>
<dbReference type="InterPro" id="IPR013342">
    <property type="entry name" value="Mandelate_racemase_C"/>
</dbReference>
<dbReference type="PROSITE" id="PS00909">
    <property type="entry name" value="MR_MLE_2"/>
    <property type="match status" value="1"/>
</dbReference>
<dbReference type="EMBL" id="QJSX01000009">
    <property type="protein sequence ID" value="PYE53254.1"/>
    <property type="molecule type" value="Genomic_DNA"/>
</dbReference>
<dbReference type="SMART" id="SM00922">
    <property type="entry name" value="MR_MLE"/>
    <property type="match status" value="1"/>
</dbReference>
<dbReference type="InterPro" id="IPR034613">
    <property type="entry name" value="Muconate_cycloisomerase_anti"/>
</dbReference>
<feature type="domain" description="Mandelate racemase/muconate lactonizing enzyme C-terminal" evidence="4">
    <location>
        <begin position="141"/>
        <end position="238"/>
    </location>
</feature>
<dbReference type="InterPro" id="IPR036849">
    <property type="entry name" value="Enolase-like_C_sf"/>
</dbReference>
<dbReference type="PANTHER" id="PTHR48073">
    <property type="entry name" value="O-SUCCINYLBENZOATE SYNTHASE-RELATED"/>
    <property type="match status" value="1"/>
</dbReference>
<dbReference type="OrthoDB" id="9775391at2"/>
<keyword evidence="2" id="KW-0479">Metal-binding</keyword>
<dbReference type="CDD" id="cd03315">
    <property type="entry name" value="MLE_like"/>
    <property type="match status" value="1"/>
</dbReference>
<evidence type="ECO:0000313" key="5">
    <source>
        <dbReference type="EMBL" id="PYE53254.1"/>
    </source>
</evidence>
<dbReference type="SUPFAM" id="SSF51604">
    <property type="entry name" value="Enolase C-terminal domain-like"/>
    <property type="match status" value="1"/>
</dbReference>
<proteinExistence type="inferred from homology"/>
<dbReference type="Pfam" id="PF13378">
    <property type="entry name" value="MR_MLE_C"/>
    <property type="match status" value="1"/>
</dbReference>
<dbReference type="InterPro" id="IPR018110">
    <property type="entry name" value="Mandel_Rmase/mucon_lact_enz_CS"/>
</dbReference>
<dbReference type="Gene3D" id="3.30.390.10">
    <property type="entry name" value="Enolase-like, N-terminal domain"/>
    <property type="match status" value="1"/>
</dbReference>
<dbReference type="Gene3D" id="3.20.20.120">
    <property type="entry name" value="Enolase-like C-terminal domain"/>
    <property type="match status" value="1"/>
</dbReference>
<evidence type="ECO:0000256" key="1">
    <source>
        <dbReference type="ARBA" id="ARBA00008031"/>
    </source>
</evidence>
<evidence type="ECO:0000256" key="2">
    <source>
        <dbReference type="ARBA" id="ARBA00022723"/>
    </source>
</evidence>
<keyword evidence="3" id="KW-0413">Isomerase</keyword>
<evidence type="ECO:0000313" key="6">
    <source>
        <dbReference type="Proteomes" id="UP000248326"/>
    </source>
</evidence>
<dbReference type="InterPro" id="IPR029017">
    <property type="entry name" value="Enolase-like_N"/>
</dbReference>
<dbReference type="InterPro" id="IPR013341">
    <property type="entry name" value="Mandelate_racemase_N_dom"/>
</dbReference>
<protein>
    <submittedName>
        <fullName evidence="5">L-alanine-DL-glutamate epimerase-like enolase superfamily enzyme</fullName>
    </submittedName>
</protein>
<accession>A0A318S567</accession>
<dbReference type="Pfam" id="PF02746">
    <property type="entry name" value="MR_MLE_N"/>
    <property type="match status" value="1"/>
</dbReference>
<dbReference type="SFLD" id="SFLDS00001">
    <property type="entry name" value="Enolase"/>
    <property type="match status" value="1"/>
</dbReference>
<dbReference type="PANTHER" id="PTHR48073:SF2">
    <property type="entry name" value="O-SUCCINYLBENZOATE SYNTHASE"/>
    <property type="match status" value="1"/>
</dbReference>
<dbReference type="RefSeq" id="WP_110887069.1">
    <property type="nucleotide sequence ID" value="NZ_QJSX01000009.1"/>
</dbReference>
<name>A0A318S567_9DEIO</name>
<dbReference type="SFLD" id="SFLDG00180">
    <property type="entry name" value="muconate_cycloisomerase"/>
    <property type="match status" value="1"/>
</dbReference>
<gene>
    <name evidence="5" type="ORF">DES52_10926</name>
</gene>
<dbReference type="GO" id="GO:0046872">
    <property type="term" value="F:metal ion binding"/>
    <property type="evidence" value="ECO:0007669"/>
    <property type="project" value="UniProtKB-KW"/>
</dbReference>
<comment type="caution">
    <text evidence="5">The sequence shown here is derived from an EMBL/GenBank/DDBJ whole genome shotgun (WGS) entry which is preliminary data.</text>
</comment>
<dbReference type="SUPFAM" id="SSF54826">
    <property type="entry name" value="Enolase N-terminal domain-like"/>
    <property type="match status" value="1"/>
</dbReference>
<dbReference type="Proteomes" id="UP000248326">
    <property type="component" value="Unassembled WGS sequence"/>
</dbReference>
<keyword evidence="6" id="KW-1185">Reference proteome</keyword>